<name>A0A6S7I813_PARCT</name>
<gene>
    <name evidence="1" type="ORF">PACLA_8A000655</name>
</gene>
<dbReference type="PANTHER" id="PTHR33050:SF7">
    <property type="entry name" value="RIBONUCLEASE H"/>
    <property type="match status" value="1"/>
</dbReference>
<reference evidence="1" key="1">
    <citation type="submission" date="2020-04" db="EMBL/GenBank/DDBJ databases">
        <authorList>
            <person name="Alioto T."/>
            <person name="Alioto T."/>
            <person name="Gomez Garrido J."/>
        </authorList>
    </citation>
    <scope>NUCLEOTIDE SEQUENCE</scope>
    <source>
        <strain evidence="1">A484AB</strain>
    </source>
</reference>
<dbReference type="OrthoDB" id="5961621at2759"/>
<dbReference type="CDD" id="cd09275">
    <property type="entry name" value="RNase_HI_RT_DIRS1"/>
    <property type="match status" value="1"/>
</dbReference>
<comment type="caution">
    <text evidence="1">The sequence shown here is derived from an EMBL/GenBank/DDBJ whole genome shotgun (WGS) entry which is preliminary data.</text>
</comment>
<keyword evidence="2" id="KW-1185">Reference proteome</keyword>
<protein>
    <submittedName>
        <fullName evidence="1">Uncharacterized protein</fullName>
    </submittedName>
</protein>
<sequence>MTVTADLLSPLMTPLALQITSKDCAEQTATEFETVNDLDLNVNMLLDNVHEAPDQCVKGRLKENVEFWKHIGASRWVLTVIRDGYVLPFVDLPQRHMSKNHMSAIRNAKFVDSEIEKLLSSDKSVWEPTQCGEVLGFIANFVDGYFRVPEQRIVKLNNQLHTIQVNNYKTTAYGIAKLTGTIISMGLALGPIARVWTRGLYRNLTPTTLWGEIVHLNEDAIREINFWVDSFAECHGQKIWLSSPLPEVMTYSDASDTGWGGYCVQISGQIAKGSWTPEEAKQSSTWRELRGTYLVLLSYAKQFHGKFVRHRTDNKNVELVLQIGSSSKLIHDEVIAIYKLCQQHAIRLYPEWVPRKQNSEADYLSRQIDPEDYMLNPLHFTALDMLWGPHAVDRFASFNTRQIPRFCSRWLSPCTEAVDAFTVNWSGENNWIFPPPYLIPKVISHMCANKEEGTLIVPLWSSAYWWPLLTIDGRRPMPWITEWLDIPLAEDTFIPAVSHTCLFGSGTPSYRVLALKVRFNNNLQNIVKPFI</sequence>
<organism evidence="1 2">
    <name type="scientific">Paramuricea clavata</name>
    <name type="common">Red gorgonian</name>
    <name type="synonym">Violescent sea-whip</name>
    <dbReference type="NCBI Taxonomy" id="317549"/>
    <lineage>
        <taxon>Eukaryota</taxon>
        <taxon>Metazoa</taxon>
        <taxon>Cnidaria</taxon>
        <taxon>Anthozoa</taxon>
        <taxon>Octocorallia</taxon>
        <taxon>Malacalcyonacea</taxon>
        <taxon>Plexauridae</taxon>
        <taxon>Paramuricea</taxon>
    </lineage>
</organism>
<proteinExistence type="predicted"/>
<dbReference type="EMBL" id="CACRXK020008425">
    <property type="protein sequence ID" value="CAB4014734.1"/>
    <property type="molecule type" value="Genomic_DNA"/>
</dbReference>
<evidence type="ECO:0000313" key="1">
    <source>
        <dbReference type="EMBL" id="CAB4014734.1"/>
    </source>
</evidence>
<accession>A0A6S7I813</accession>
<dbReference type="AlphaFoldDB" id="A0A6S7I813"/>
<dbReference type="InterPro" id="IPR052055">
    <property type="entry name" value="Hepadnavirus_pol/RT"/>
</dbReference>
<dbReference type="PANTHER" id="PTHR33050">
    <property type="entry name" value="REVERSE TRANSCRIPTASE DOMAIN-CONTAINING PROTEIN"/>
    <property type="match status" value="1"/>
</dbReference>
<evidence type="ECO:0000313" key="2">
    <source>
        <dbReference type="Proteomes" id="UP001152795"/>
    </source>
</evidence>
<dbReference type="Proteomes" id="UP001152795">
    <property type="component" value="Unassembled WGS sequence"/>
</dbReference>
<dbReference type="SUPFAM" id="SSF56672">
    <property type="entry name" value="DNA/RNA polymerases"/>
    <property type="match status" value="1"/>
</dbReference>
<dbReference type="InterPro" id="IPR043502">
    <property type="entry name" value="DNA/RNA_pol_sf"/>
</dbReference>